<dbReference type="PROSITE" id="PS51063">
    <property type="entry name" value="HTH_CRP_2"/>
    <property type="match status" value="1"/>
</dbReference>
<dbReference type="GO" id="GO:0003700">
    <property type="term" value="F:DNA-binding transcription factor activity"/>
    <property type="evidence" value="ECO:0007669"/>
    <property type="project" value="TreeGrafter"/>
</dbReference>
<dbReference type="KEGG" id="taer:GT409_07135"/>
<name>A0A6P1M841_9BACT</name>
<dbReference type="PANTHER" id="PTHR24567:SF74">
    <property type="entry name" value="HTH-TYPE TRANSCRIPTIONAL REGULATOR ARCR"/>
    <property type="match status" value="1"/>
</dbReference>
<dbReference type="SUPFAM" id="SSF46785">
    <property type="entry name" value="Winged helix' DNA-binding domain"/>
    <property type="match status" value="1"/>
</dbReference>
<dbReference type="InterPro" id="IPR000595">
    <property type="entry name" value="cNMP-bd_dom"/>
</dbReference>
<dbReference type="Gene3D" id="2.60.120.10">
    <property type="entry name" value="Jelly Rolls"/>
    <property type="match status" value="1"/>
</dbReference>
<keyword evidence="7" id="KW-1185">Reference proteome</keyword>
<dbReference type="InterPro" id="IPR036388">
    <property type="entry name" value="WH-like_DNA-bd_sf"/>
</dbReference>
<evidence type="ECO:0000256" key="2">
    <source>
        <dbReference type="ARBA" id="ARBA00023125"/>
    </source>
</evidence>
<dbReference type="SUPFAM" id="SSF51206">
    <property type="entry name" value="cAMP-binding domain-like"/>
    <property type="match status" value="1"/>
</dbReference>
<dbReference type="Proteomes" id="UP000464954">
    <property type="component" value="Chromosome"/>
</dbReference>
<organism evidence="6 7">
    <name type="scientific">Tichowtungia aerotolerans</name>
    <dbReference type="NCBI Taxonomy" id="2697043"/>
    <lineage>
        <taxon>Bacteria</taxon>
        <taxon>Pseudomonadati</taxon>
        <taxon>Kiritimatiellota</taxon>
        <taxon>Tichowtungiia</taxon>
        <taxon>Tichowtungiales</taxon>
        <taxon>Tichowtungiaceae</taxon>
        <taxon>Tichowtungia</taxon>
    </lineage>
</organism>
<dbReference type="CDD" id="cd00092">
    <property type="entry name" value="HTH_CRP"/>
    <property type="match status" value="1"/>
</dbReference>
<dbReference type="Pfam" id="PF13545">
    <property type="entry name" value="HTH_Crp_2"/>
    <property type="match status" value="1"/>
</dbReference>
<dbReference type="AlphaFoldDB" id="A0A6P1M841"/>
<dbReference type="RefSeq" id="WP_160628369.1">
    <property type="nucleotide sequence ID" value="NZ_CP047593.1"/>
</dbReference>
<dbReference type="InterPro" id="IPR012318">
    <property type="entry name" value="HTH_CRP"/>
</dbReference>
<dbReference type="SMART" id="SM00100">
    <property type="entry name" value="cNMP"/>
    <property type="match status" value="1"/>
</dbReference>
<dbReference type="CDD" id="cd00038">
    <property type="entry name" value="CAP_ED"/>
    <property type="match status" value="1"/>
</dbReference>
<feature type="domain" description="Cyclic nucleotide-binding" evidence="4">
    <location>
        <begin position="14"/>
        <end position="117"/>
    </location>
</feature>
<gene>
    <name evidence="6" type="ORF">GT409_07135</name>
</gene>
<dbReference type="InterPro" id="IPR014710">
    <property type="entry name" value="RmlC-like_jellyroll"/>
</dbReference>
<dbReference type="Pfam" id="PF00027">
    <property type="entry name" value="cNMP_binding"/>
    <property type="match status" value="1"/>
</dbReference>
<dbReference type="InterPro" id="IPR018490">
    <property type="entry name" value="cNMP-bd_dom_sf"/>
</dbReference>
<dbReference type="GO" id="GO:0003677">
    <property type="term" value="F:DNA binding"/>
    <property type="evidence" value="ECO:0007669"/>
    <property type="project" value="UniProtKB-KW"/>
</dbReference>
<dbReference type="InterPro" id="IPR036390">
    <property type="entry name" value="WH_DNA-bd_sf"/>
</dbReference>
<dbReference type="PANTHER" id="PTHR24567">
    <property type="entry name" value="CRP FAMILY TRANSCRIPTIONAL REGULATORY PROTEIN"/>
    <property type="match status" value="1"/>
</dbReference>
<dbReference type="EMBL" id="CP047593">
    <property type="protein sequence ID" value="QHI69233.1"/>
    <property type="molecule type" value="Genomic_DNA"/>
</dbReference>
<reference evidence="6 7" key="1">
    <citation type="submission" date="2020-01" db="EMBL/GenBank/DDBJ databases">
        <title>Ponticoccus aerotolerans gen. nov., sp. nov., an anaerobic bacterium and proposal of Ponticoccusceae fam. nov., Ponticoccusles ord. nov. and Ponticoccuse classis nov. in the phylum Kiritimatiellaeota.</title>
        <authorList>
            <person name="Zhou L.Y."/>
            <person name="Du Z.J."/>
        </authorList>
    </citation>
    <scope>NUCLEOTIDE SEQUENCE [LARGE SCALE GENOMIC DNA]</scope>
    <source>
        <strain evidence="6 7">S-5007</strain>
    </source>
</reference>
<dbReference type="PROSITE" id="PS50042">
    <property type="entry name" value="CNMP_BINDING_3"/>
    <property type="match status" value="1"/>
</dbReference>
<sequence length="217" mass="24723">MSTNPIQLICNAKFFGGLSEAACEKLAALSHRKTVKKRDILFMEESKGDAVYLLVSGDIQLVKTNMDGRETVIKTVKCGELFAEVILFEKPRYPVTAIARTEAEVIELPRTGFLNLLDEPEFRNDFMAMLMAKQRYLTERIQQLTSMDVEERFTEFLREHYGEQESITPGLSKKDIASAIGATPETFSRLLQKLEKRGGFQWDGKTIHTEAAFWDLF</sequence>
<evidence type="ECO:0000259" key="4">
    <source>
        <dbReference type="PROSITE" id="PS50042"/>
    </source>
</evidence>
<accession>A0A6P1M841</accession>
<keyword evidence="2" id="KW-0238">DNA-binding</keyword>
<protein>
    <submittedName>
        <fullName evidence="6">Cyclic nucleotide-binding domain-containing protein</fullName>
    </submittedName>
</protein>
<keyword evidence="3" id="KW-0804">Transcription</keyword>
<proteinExistence type="predicted"/>
<evidence type="ECO:0000259" key="5">
    <source>
        <dbReference type="PROSITE" id="PS51063"/>
    </source>
</evidence>
<keyword evidence="1" id="KW-0805">Transcription regulation</keyword>
<evidence type="ECO:0000256" key="3">
    <source>
        <dbReference type="ARBA" id="ARBA00023163"/>
    </source>
</evidence>
<dbReference type="Gene3D" id="1.10.10.10">
    <property type="entry name" value="Winged helix-like DNA-binding domain superfamily/Winged helix DNA-binding domain"/>
    <property type="match status" value="1"/>
</dbReference>
<evidence type="ECO:0000313" key="7">
    <source>
        <dbReference type="Proteomes" id="UP000464954"/>
    </source>
</evidence>
<evidence type="ECO:0000256" key="1">
    <source>
        <dbReference type="ARBA" id="ARBA00023015"/>
    </source>
</evidence>
<feature type="domain" description="HTH crp-type" evidence="5">
    <location>
        <begin position="147"/>
        <end position="213"/>
    </location>
</feature>
<evidence type="ECO:0000313" key="6">
    <source>
        <dbReference type="EMBL" id="QHI69233.1"/>
    </source>
</evidence>
<dbReference type="GO" id="GO:0005829">
    <property type="term" value="C:cytosol"/>
    <property type="evidence" value="ECO:0007669"/>
    <property type="project" value="TreeGrafter"/>
</dbReference>
<dbReference type="InterPro" id="IPR050397">
    <property type="entry name" value="Env_Response_Regulators"/>
</dbReference>